<dbReference type="SMART" id="SM00283">
    <property type="entry name" value="MA"/>
    <property type="match status" value="1"/>
</dbReference>
<dbReference type="PANTHER" id="PTHR43531">
    <property type="entry name" value="PROTEIN ICFG"/>
    <property type="match status" value="1"/>
</dbReference>
<reference evidence="8" key="1">
    <citation type="journal article" date="2019" name="Int. J. Syst. Evol. Microbiol.">
        <title>The Global Catalogue of Microorganisms (GCM) 10K type strain sequencing project: providing services to taxonomists for standard genome sequencing and annotation.</title>
        <authorList>
            <consortium name="The Broad Institute Genomics Platform"/>
            <consortium name="The Broad Institute Genome Sequencing Center for Infectious Disease"/>
            <person name="Wu L."/>
            <person name="Ma J."/>
        </authorList>
    </citation>
    <scope>NUCLEOTIDE SEQUENCE [LARGE SCALE GENOMIC DNA]</scope>
    <source>
        <strain evidence="8">CCUG 54518</strain>
    </source>
</reference>
<dbReference type="CDD" id="cd06225">
    <property type="entry name" value="HAMP"/>
    <property type="match status" value="1"/>
</dbReference>
<sequence length="779" mass="83544">MAVARKGMRVVNWGIWRPAARLMQRVRFPGKMALTTVPAALAMLFLLGLFVSAEREDLVFTARERQGAAYAGAVLSAMEASDRWRYEARMAAFGEPGTQADSARQAYEQAHQRIAALQAVHGQDLSTAAAWARVEESAAASRTSTAASAEQVYASMNALAEHLTVLLGVVTDHSGLSVDPELDTHHLISLALERLPDVTRRTGELRGLAGTALRAGRAESALFQRLTEARALLAADLDRAQDDLEKIASHRGASIVAVPAAALAETRTYLSTLRQTVPAADAVQGDARAFIEQANRTLGQQYAAMTDGLAKLDGLLAAREQRLMRELWSALAAVAICMVLIVFLAMGFYRAMHGGFKSLRRHLMRVAMGDLREDIDARGRDEISDLMREIAFMQDSLRQTVSQVQEASDTVVQASVEIASGTQDLSTRTEATAAALEESSAALEQTSSSVAHTAASARQASEIAVDNASVAQRGGQVMQDVVKTMERIQHSSRKIHDIIGVIDGIAFQTNILALNAAVEAARAGEQGRGFAVVAGEVRSLAQRSAEAAKEIKGLIAGSVTEVEGGMAVVQSAGKTMTEIVSHADQVRQLLQQVADGTHEQSMGIGQVGQAVQDLDRNTQANAALVEETAAAATSQRQAAVRMAAQVDEFRLPGQRNGGASLVEGVDVDAFIDAHRLWKVKLRDAIEAHEKVDVGTLSRDDCCALGKWIYGEGQSLASRPSFSELIERHKRFHQVAGQVGELVNRRAYREATDALAPGTPFSNATTDVVMVLSSAKRLGF</sequence>
<evidence type="ECO:0000256" key="4">
    <source>
        <dbReference type="SAM" id="Phobius"/>
    </source>
</evidence>
<evidence type="ECO:0000313" key="8">
    <source>
        <dbReference type="Proteomes" id="UP001596495"/>
    </source>
</evidence>
<dbReference type="RefSeq" id="WP_382253879.1">
    <property type="nucleotide sequence ID" value="NZ_JBHTBX010000002.1"/>
</dbReference>
<feature type="domain" description="Methyl-accepting transducer" evidence="5">
    <location>
        <begin position="407"/>
        <end position="636"/>
    </location>
</feature>
<keyword evidence="4" id="KW-0812">Transmembrane</keyword>
<dbReference type="PRINTS" id="PR00260">
    <property type="entry name" value="CHEMTRNSDUCR"/>
</dbReference>
<dbReference type="SUPFAM" id="SSF58104">
    <property type="entry name" value="Methyl-accepting chemotaxis protein (MCP) signaling domain"/>
    <property type="match status" value="1"/>
</dbReference>
<protein>
    <submittedName>
        <fullName evidence="7">Methyl-accepting chemotaxis protein</fullName>
    </submittedName>
</protein>
<feature type="transmembrane region" description="Helical" evidence="4">
    <location>
        <begin position="327"/>
        <end position="351"/>
    </location>
</feature>
<dbReference type="InterPro" id="IPR003660">
    <property type="entry name" value="HAMP_dom"/>
</dbReference>
<keyword evidence="4" id="KW-0472">Membrane</keyword>
<comment type="similarity">
    <text evidence="2">Belongs to the methyl-accepting chemotaxis (MCP) protein family.</text>
</comment>
<name>A0ABW2R592_9BURK</name>
<accession>A0ABW2R592</accession>
<keyword evidence="4" id="KW-1133">Transmembrane helix</keyword>
<dbReference type="PANTHER" id="PTHR43531:SF14">
    <property type="entry name" value="METHYL-ACCEPTING CHEMOTAXIS PROTEIN I-RELATED"/>
    <property type="match status" value="1"/>
</dbReference>
<dbReference type="Pfam" id="PF00015">
    <property type="entry name" value="MCPsignal"/>
    <property type="match status" value="1"/>
</dbReference>
<dbReference type="PROSITE" id="PS50885">
    <property type="entry name" value="HAMP"/>
    <property type="match status" value="1"/>
</dbReference>
<dbReference type="SMART" id="SM00304">
    <property type="entry name" value="HAMP"/>
    <property type="match status" value="1"/>
</dbReference>
<dbReference type="PROSITE" id="PS50111">
    <property type="entry name" value="CHEMOTAXIS_TRANSDUC_2"/>
    <property type="match status" value="1"/>
</dbReference>
<dbReference type="CDD" id="cd11386">
    <property type="entry name" value="MCP_signal"/>
    <property type="match status" value="1"/>
</dbReference>
<comment type="caution">
    <text evidence="7">The sequence shown here is derived from an EMBL/GenBank/DDBJ whole genome shotgun (WGS) entry which is preliminary data.</text>
</comment>
<dbReference type="InterPro" id="IPR051310">
    <property type="entry name" value="MCP_chemotaxis"/>
</dbReference>
<dbReference type="InterPro" id="IPR004089">
    <property type="entry name" value="MCPsignal_dom"/>
</dbReference>
<dbReference type="Gene3D" id="1.10.287.950">
    <property type="entry name" value="Methyl-accepting chemotaxis protein"/>
    <property type="match status" value="1"/>
</dbReference>
<evidence type="ECO:0000313" key="7">
    <source>
        <dbReference type="EMBL" id="MFC7433580.1"/>
    </source>
</evidence>
<evidence type="ECO:0000259" key="6">
    <source>
        <dbReference type="PROSITE" id="PS50885"/>
    </source>
</evidence>
<evidence type="ECO:0000256" key="2">
    <source>
        <dbReference type="ARBA" id="ARBA00029447"/>
    </source>
</evidence>
<dbReference type="Pfam" id="PF13682">
    <property type="entry name" value="CZB"/>
    <property type="match status" value="1"/>
</dbReference>
<organism evidence="7 8">
    <name type="scientific">Hydrogenophaga bisanensis</name>
    <dbReference type="NCBI Taxonomy" id="439611"/>
    <lineage>
        <taxon>Bacteria</taxon>
        <taxon>Pseudomonadati</taxon>
        <taxon>Pseudomonadota</taxon>
        <taxon>Betaproteobacteria</taxon>
        <taxon>Burkholderiales</taxon>
        <taxon>Comamonadaceae</taxon>
        <taxon>Hydrogenophaga</taxon>
    </lineage>
</organism>
<keyword evidence="8" id="KW-1185">Reference proteome</keyword>
<evidence type="ECO:0000259" key="5">
    <source>
        <dbReference type="PROSITE" id="PS50111"/>
    </source>
</evidence>
<keyword evidence="3" id="KW-0807">Transducer</keyword>
<evidence type="ECO:0000256" key="3">
    <source>
        <dbReference type="PROSITE-ProRule" id="PRU00284"/>
    </source>
</evidence>
<gene>
    <name evidence="7" type="ORF">ACFQNJ_03550</name>
</gene>
<dbReference type="Gene3D" id="1.20.120.30">
    <property type="entry name" value="Aspartate receptor, ligand-binding domain"/>
    <property type="match status" value="1"/>
</dbReference>
<dbReference type="Pfam" id="PF00672">
    <property type="entry name" value="HAMP"/>
    <property type="match status" value="1"/>
</dbReference>
<keyword evidence="1" id="KW-0488">Methylation</keyword>
<dbReference type="InterPro" id="IPR025991">
    <property type="entry name" value="Chemoreceptor_zinc-bind_dom"/>
</dbReference>
<evidence type="ECO:0000256" key="1">
    <source>
        <dbReference type="ARBA" id="ARBA00022481"/>
    </source>
</evidence>
<feature type="domain" description="HAMP" evidence="6">
    <location>
        <begin position="350"/>
        <end position="402"/>
    </location>
</feature>
<dbReference type="Proteomes" id="UP001596495">
    <property type="component" value="Unassembled WGS sequence"/>
</dbReference>
<dbReference type="EMBL" id="JBHTBX010000002">
    <property type="protein sequence ID" value="MFC7433580.1"/>
    <property type="molecule type" value="Genomic_DNA"/>
</dbReference>
<proteinExistence type="inferred from homology"/>
<dbReference type="InterPro" id="IPR004090">
    <property type="entry name" value="Chemotax_Me-accpt_rcpt"/>
</dbReference>